<evidence type="ECO:0000313" key="3">
    <source>
        <dbReference type="Proteomes" id="UP001159363"/>
    </source>
</evidence>
<evidence type="ECO:0000256" key="1">
    <source>
        <dbReference type="SAM" id="Phobius"/>
    </source>
</evidence>
<keyword evidence="3" id="KW-1185">Reference proteome</keyword>
<dbReference type="Proteomes" id="UP001159363">
    <property type="component" value="Chromosome 1"/>
</dbReference>
<proteinExistence type="predicted"/>
<evidence type="ECO:0000313" key="2">
    <source>
        <dbReference type="EMBL" id="KAJ8897275.1"/>
    </source>
</evidence>
<keyword evidence="1" id="KW-1133">Transmembrane helix</keyword>
<organism evidence="2 3">
    <name type="scientific">Dryococelus australis</name>
    <dbReference type="NCBI Taxonomy" id="614101"/>
    <lineage>
        <taxon>Eukaryota</taxon>
        <taxon>Metazoa</taxon>
        <taxon>Ecdysozoa</taxon>
        <taxon>Arthropoda</taxon>
        <taxon>Hexapoda</taxon>
        <taxon>Insecta</taxon>
        <taxon>Pterygota</taxon>
        <taxon>Neoptera</taxon>
        <taxon>Polyneoptera</taxon>
        <taxon>Phasmatodea</taxon>
        <taxon>Verophasmatodea</taxon>
        <taxon>Anareolatae</taxon>
        <taxon>Phasmatidae</taxon>
        <taxon>Eurycanthinae</taxon>
        <taxon>Dryococelus</taxon>
    </lineage>
</organism>
<comment type="caution">
    <text evidence="2">The sequence shown here is derived from an EMBL/GenBank/DDBJ whole genome shotgun (WGS) entry which is preliminary data.</text>
</comment>
<gene>
    <name evidence="2" type="ORF">PR048_002621</name>
</gene>
<feature type="transmembrane region" description="Helical" evidence="1">
    <location>
        <begin position="99"/>
        <end position="119"/>
    </location>
</feature>
<keyword evidence="1" id="KW-0472">Membrane</keyword>
<protein>
    <submittedName>
        <fullName evidence="2">Uncharacterized protein</fullName>
    </submittedName>
</protein>
<accession>A0ABQ9IKP0</accession>
<sequence>MPSTYAIRLWITTFDGTGSTVSNIGGSERTARTPEIMLSWHDKRSQEVRADVSVAMPHEDTEIFDNLWRSDEAYFYLYGYSDTGPTQTLNICMKGLSTLLVLQFGAICHSLGLLASTFLRMRPETL</sequence>
<keyword evidence="1" id="KW-0812">Transmembrane</keyword>
<reference evidence="2 3" key="1">
    <citation type="submission" date="2023-02" db="EMBL/GenBank/DDBJ databases">
        <title>LHISI_Scaffold_Assembly.</title>
        <authorList>
            <person name="Stuart O.P."/>
            <person name="Cleave R."/>
            <person name="Magrath M.J.L."/>
            <person name="Mikheyev A.S."/>
        </authorList>
    </citation>
    <scope>NUCLEOTIDE SEQUENCE [LARGE SCALE GENOMIC DNA]</scope>
    <source>
        <strain evidence="2">Daus_M_001</strain>
        <tissue evidence="2">Leg muscle</tissue>
    </source>
</reference>
<dbReference type="EMBL" id="JARBHB010000001">
    <property type="protein sequence ID" value="KAJ8897275.1"/>
    <property type="molecule type" value="Genomic_DNA"/>
</dbReference>
<name>A0ABQ9IKP0_9NEOP</name>